<dbReference type="Proteomes" id="UP001596023">
    <property type="component" value="Unassembled WGS sequence"/>
</dbReference>
<gene>
    <name evidence="2" type="ORF">ACFO6W_04620</name>
</gene>
<feature type="domain" description="Sugar 3,4-ketoisomerase QdtA cupin" evidence="1">
    <location>
        <begin position="5"/>
        <end position="110"/>
    </location>
</feature>
<dbReference type="Gene3D" id="2.60.120.10">
    <property type="entry name" value="Jelly Rolls"/>
    <property type="match status" value="2"/>
</dbReference>
<comment type="caution">
    <text evidence="2">The sequence shown here is derived from an EMBL/GenBank/DDBJ whole genome shotgun (WGS) entry which is preliminary data.</text>
</comment>
<sequence length="257" mass="28873">MKREQFIELPRIRDRKGVLSFIEAGNHIPFPIASVCWKYGSQYNDSDIHKAQDEVIVALSGSFTLLLDNGKDGRSHTLNDPAQALCIPAIMSYRLEGFSAGSTYLVISSASSPAGLSVCGETDRNQLKTFSVEDCVLIKFPLIQNRAENIAFDIKRIFYIYDIPPGQTRGMHAHKYCHEVLVATNGSFRVELDDGTTKKNVVLDRPDYGLYIPPGIWATETEYSSGTVCLVLASDVYDAENYIHTYSEFKKYRQHEN</sequence>
<dbReference type="InterPro" id="IPR011051">
    <property type="entry name" value="RmlC_Cupin_sf"/>
</dbReference>
<dbReference type="Pfam" id="PF05523">
    <property type="entry name" value="FdtA"/>
    <property type="match status" value="2"/>
</dbReference>
<dbReference type="EMBL" id="JBHSGN010000040">
    <property type="protein sequence ID" value="MFC4672969.1"/>
    <property type="molecule type" value="Genomic_DNA"/>
</dbReference>
<keyword evidence="3" id="KW-1185">Reference proteome</keyword>
<name>A0ABV9KS70_9BACT</name>
<dbReference type="InterPro" id="IPR008894">
    <property type="entry name" value="QdtA_cupin_dom"/>
</dbReference>
<accession>A0ABV9KS70</accession>
<proteinExistence type="predicted"/>
<evidence type="ECO:0000259" key="1">
    <source>
        <dbReference type="Pfam" id="PF05523"/>
    </source>
</evidence>
<protein>
    <submittedName>
        <fullName evidence="2">WxcM-like domain-containing protein</fullName>
    </submittedName>
</protein>
<dbReference type="RefSeq" id="WP_379994197.1">
    <property type="nucleotide sequence ID" value="NZ_JBHSGN010000040.1"/>
</dbReference>
<feature type="domain" description="Sugar 3,4-ketoisomerase QdtA cupin" evidence="1">
    <location>
        <begin position="145"/>
        <end position="253"/>
    </location>
</feature>
<evidence type="ECO:0000313" key="3">
    <source>
        <dbReference type="Proteomes" id="UP001596023"/>
    </source>
</evidence>
<dbReference type="SUPFAM" id="SSF51182">
    <property type="entry name" value="RmlC-like cupins"/>
    <property type="match status" value="2"/>
</dbReference>
<dbReference type="CDD" id="cd20292">
    <property type="entry name" value="cupin_QdtA-like"/>
    <property type="match status" value="2"/>
</dbReference>
<organism evidence="2 3">
    <name type="scientific">Dysgonomonas termitidis</name>
    <dbReference type="NCBI Taxonomy" id="1516126"/>
    <lineage>
        <taxon>Bacteria</taxon>
        <taxon>Pseudomonadati</taxon>
        <taxon>Bacteroidota</taxon>
        <taxon>Bacteroidia</taxon>
        <taxon>Bacteroidales</taxon>
        <taxon>Dysgonomonadaceae</taxon>
        <taxon>Dysgonomonas</taxon>
    </lineage>
</organism>
<dbReference type="InterPro" id="IPR014710">
    <property type="entry name" value="RmlC-like_jellyroll"/>
</dbReference>
<reference evidence="3" key="1">
    <citation type="journal article" date="2019" name="Int. J. Syst. Evol. Microbiol.">
        <title>The Global Catalogue of Microorganisms (GCM) 10K type strain sequencing project: providing services to taxonomists for standard genome sequencing and annotation.</title>
        <authorList>
            <consortium name="The Broad Institute Genomics Platform"/>
            <consortium name="The Broad Institute Genome Sequencing Center for Infectious Disease"/>
            <person name="Wu L."/>
            <person name="Ma J."/>
        </authorList>
    </citation>
    <scope>NUCLEOTIDE SEQUENCE [LARGE SCALE GENOMIC DNA]</scope>
    <source>
        <strain evidence="3">CCUG 66188</strain>
    </source>
</reference>
<evidence type="ECO:0000313" key="2">
    <source>
        <dbReference type="EMBL" id="MFC4672969.1"/>
    </source>
</evidence>